<dbReference type="PANTHER" id="PTHR45790:SF3">
    <property type="entry name" value="S-ADENOSYL-L-METHIONINE-DEPENDENT UROPORPHYRINOGEN III METHYLTRANSFERASE, CHLOROPLASTIC"/>
    <property type="match status" value="1"/>
</dbReference>
<evidence type="ECO:0000256" key="6">
    <source>
        <dbReference type="RuleBase" id="RU003960"/>
    </source>
</evidence>
<dbReference type="EC" id="2.1.1.107" evidence="1"/>
<dbReference type="GO" id="GO:0004851">
    <property type="term" value="F:uroporphyrin-III C-methyltransferase activity"/>
    <property type="evidence" value="ECO:0007669"/>
    <property type="project" value="UniProtKB-EC"/>
</dbReference>
<dbReference type="EMBL" id="CP048649">
    <property type="protein sequence ID" value="QIB70699.1"/>
    <property type="molecule type" value="Genomic_DNA"/>
</dbReference>
<evidence type="ECO:0000313" key="10">
    <source>
        <dbReference type="Proteomes" id="UP000466848"/>
    </source>
</evidence>
<keyword evidence="5" id="KW-0627">Porphyrin biosynthesis</keyword>
<evidence type="ECO:0000259" key="8">
    <source>
        <dbReference type="Pfam" id="PF02602"/>
    </source>
</evidence>
<keyword evidence="10" id="KW-1185">Reference proteome</keyword>
<dbReference type="KEGG" id="abut:Ami103574_05930"/>
<dbReference type="SUPFAM" id="SSF69618">
    <property type="entry name" value="HemD-like"/>
    <property type="match status" value="1"/>
</dbReference>
<dbReference type="AlphaFoldDB" id="A0A858BZK9"/>
<dbReference type="NCBIfam" id="NF004790">
    <property type="entry name" value="PRK06136.1"/>
    <property type="match status" value="1"/>
</dbReference>
<feature type="domain" description="Tetrapyrrole methylase" evidence="7">
    <location>
        <begin position="8"/>
        <end position="219"/>
    </location>
</feature>
<keyword evidence="4" id="KW-0949">S-adenosyl-L-methionine</keyword>
<organism evidence="9 10">
    <name type="scientific">Aminipila butyrica</name>
    <dbReference type="NCBI Taxonomy" id="433296"/>
    <lineage>
        <taxon>Bacteria</taxon>
        <taxon>Bacillati</taxon>
        <taxon>Bacillota</taxon>
        <taxon>Clostridia</taxon>
        <taxon>Peptostreptococcales</taxon>
        <taxon>Anaerovoracaceae</taxon>
        <taxon>Aminipila</taxon>
    </lineage>
</organism>
<dbReference type="InterPro" id="IPR003754">
    <property type="entry name" value="4pyrrol_synth_uPrphyn_synth"/>
</dbReference>
<dbReference type="SUPFAM" id="SSF53790">
    <property type="entry name" value="Tetrapyrrole methylase"/>
    <property type="match status" value="1"/>
</dbReference>
<evidence type="ECO:0000259" key="7">
    <source>
        <dbReference type="Pfam" id="PF00590"/>
    </source>
</evidence>
<name>A0A858BZK9_9FIRM</name>
<evidence type="ECO:0000256" key="4">
    <source>
        <dbReference type="ARBA" id="ARBA00022691"/>
    </source>
</evidence>
<dbReference type="PROSITE" id="PS00840">
    <property type="entry name" value="SUMT_2"/>
    <property type="match status" value="1"/>
</dbReference>
<dbReference type="InterPro" id="IPR000878">
    <property type="entry name" value="4pyrrol_Mease"/>
</dbReference>
<dbReference type="Gene3D" id="3.30.950.10">
    <property type="entry name" value="Methyltransferase, Cobalt-precorrin-4 Transmethylase, Domain 2"/>
    <property type="match status" value="1"/>
</dbReference>
<dbReference type="InterPro" id="IPR035996">
    <property type="entry name" value="4pyrrol_Methylase_sf"/>
</dbReference>
<dbReference type="InterPro" id="IPR036108">
    <property type="entry name" value="4pyrrol_syn_uPrphyn_synt_sf"/>
</dbReference>
<dbReference type="GO" id="GO:0019354">
    <property type="term" value="P:siroheme biosynthetic process"/>
    <property type="evidence" value="ECO:0007669"/>
    <property type="project" value="InterPro"/>
</dbReference>
<dbReference type="InterPro" id="IPR014777">
    <property type="entry name" value="4pyrrole_Mease_sub1"/>
</dbReference>
<protein>
    <recommendedName>
        <fullName evidence="1">uroporphyrinogen-III C-methyltransferase</fullName>
        <ecNumber evidence="1">2.1.1.107</ecNumber>
    </recommendedName>
</protein>
<evidence type="ECO:0000256" key="2">
    <source>
        <dbReference type="ARBA" id="ARBA00022603"/>
    </source>
</evidence>
<dbReference type="PANTHER" id="PTHR45790">
    <property type="entry name" value="SIROHEME SYNTHASE-RELATED"/>
    <property type="match status" value="1"/>
</dbReference>
<dbReference type="CDD" id="cd11642">
    <property type="entry name" value="SUMT"/>
    <property type="match status" value="1"/>
</dbReference>
<proteinExistence type="inferred from homology"/>
<dbReference type="CDD" id="cd06578">
    <property type="entry name" value="HemD"/>
    <property type="match status" value="1"/>
</dbReference>
<dbReference type="InterPro" id="IPR006366">
    <property type="entry name" value="CobA/CysG_C"/>
</dbReference>
<dbReference type="Pfam" id="PF02602">
    <property type="entry name" value="HEM4"/>
    <property type="match status" value="1"/>
</dbReference>
<accession>A0A858BZK9</accession>
<dbReference type="Gene3D" id="3.40.1010.10">
    <property type="entry name" value="Cobalt-precorrin-4 Transmethylase, Domain 1"/>
    <property type="match status" value="1"/>
</dbReference>
<dbReference type="GO" id="GO:0032259">
    <property type="term" value="P:methylation"/>
    <property type="evidence" value="ECO:0007669"/>
    <property type="project" value="UniProtKB-KW"/>
</dbReference>
<evidence type="ECO:0000256" key="5">
    <source>
        <dbReference type="ARBA" id="ARBA00023244"/>
    </source>
</evidence>
<keyword evidence="2 6" id="KW-0489">Methyltransferase</keyword>
<keyword evidence="3 6" id="KW-0808">Transferase</keyword>
<evidence type="ECO:0000256" key="3">
    <source>
        <dbReference type="ARBA" id="ARBA00022679"/>
    </source>
</evidence>
<dbReference type="InterPro" id="IPR003043">
    <property type="entry name" value="Uropor_MeTrfase_CS"/>
</dbReference>
<dbReference type="NCBIfam" id="TIGR01469">
    <property type="entry name" value="cobA_cysG_Cterm"/>
    <property type="match status" value="1"/>
</dbReference>
<dbReference type="Gene3D" id="3.40.50.10090">
    <property type="match status" value="2"/>
</dbReference>
<dbReference type="InterPro" id="IPR050161">
    <property type="entry name" value="Siro_Cobalamin_biosynth"/>
</dbReference>
<dbReference type="InterPro" id="IPR014776">
    <property type="entry name" value="4pyrrole_Mease_sub2"/>
</dbReference>
<gene>
    <name evidence="9" type="primary">cobA</name>
    <name evidence="9" type="ORF">Ami103574_05930</name>
</gene>
<dbReference type="FunFam" id="3.30.950.10:FF:000001">
    <property type="entry name" value="Siroheme synthase"/>
    <property type="match status" value="1"/>
</dbReference>
<feature type="domain" description="Tetrapyrrole biosynthesis uroporphyrinogen III synthase" evidence="8">
    <location>
        <begin position="270"/>
        <end position="505"/>
    </location>
</feature>
<dbReference type="Proteomes" id="UP000466848">
    <property type="component" value="Chromosome"/>
</dbReference>
<dbReference type="FunFam" id="3.40.1010.10:FF:000001">
    <property type="entry name" value="Siroheme synthase"/>
    <property type="match status" value="1"/>
</dbReference>
<evidence type="ECO:0000256" key="1">
    <source>
        <dbReference type="ARBA" id="ARBA00012162"/>
    </source>
</evidence>
<reference evidence="9 10" key="1">
    <citation type="submission" date="2020-02" db="EMBL/GenBank/DDBJ databases">
        <authorList>
            <person name="Kim Y.B."/>
            <person name="Roh S.W."/>
        </authorList>
    </citation>
    <scope>NUCLEOTIDE SEQUENCE [LARGE SCALE GENOMIC DNA]</scope>
    <source>
        <strain evidence="9 10">DSM 103574</strain>
    </source>
</reference>
<comment type="similarity">
    <text evidence="6">Belongs to the precorrin methyltransferase family.</text>
</comment>
<dbReference type="GO" id="GO:0004852">
    <property type="term" value="F:uroporphyrinogen-III synthase activity"/>
    <property type="evidence" value="ECO:0007669"/>
    <property type="project" value="InterPro"/>
</dbReference>
<dbReference type="Pfam" id="PF00590">
    <property type="entry name" value="TP_methylase"/>
    <property type="match status" value="1"/>
</dbReference>
<evidence type="ECO:0000313" key="9">
    <source>
        <dbReference type="EMBL" id="QIB70699.1"/>
    </source>
</evidence>
<sequence length="513" mass="55225">MEEEKKGKVWLVGAGPGDAGLFTLKGKAVLDQADVVVYDKLVGQGVLGMIPTAAELIFVGKVSGHHPVPQQEINQILLREALAGKRVVRLKGGDPFVFGRGGEELELLREHGISFEIVPGITSAVSVPAYNGIPVTHRDFVSSLHIITGHTKKKDEAEIDYEALVKLGGTFVFLMGISAMPKICQGLLNAGMEADMPAAVLERGTSAHQRRVVSDVSHLPEEAAKAGIQTPAIIVVGKVCALEKEFHWAEDRPLGGLKIALTRPQDRPSSLADKLSMLGAEILLMPTIETKEIADNQLLEEAIADIRRFDYVAFTSPVGVAGFFKKLREMKKDIRDLGNVQFAAIGSATKAAIEKMGILVDLMPSVYSGEALGQLLADRAALWGAKVGKKPEILIPRAKIGTDEVLRPLKEAEIRFTDIPVYDTVEVLEREQDAHGKLIDFASADVDYVAFTSASTVRGFVSSCGLTDLTGIKAVCIGEKTAEEAAKYGMELFVARAATIDSMVECFLGLEQA</sequence>